<accession>D6WHR0</accession>
<dbReference type="GO" id="GO:0000978">
    <property type="term" value="F:RNA polymerase II cis-regulatory region sequence-specific DNA binding"/>
    <property type="evidence" value="ECO:0000318"/>
    <property type="project" value="GO_Central"/>
</dbReference>
<feature type="compositionally biased region" description="Polar residues" evidence="4">
    <location>
        <begin position="489"/>
        <end position="500"/>
    </location>
</feature>
<feature type="compositionally biased region" description="Basic and acidic residues" evidence="4">
    <location>
        <begin position="121"/>
        <end position="135"/>
    </location>
</feature>
<reference evidence="5 6" key="2">
    <citation type="journal article" date="2010" name="Nucleic Acids Res.">
        <title>BeetleBase in 2010: revisions to provide comprehensive genomic information for Tribolium castaneum.</title>
        <authorList>
            <person name="Kim H.S."/>
            <person name="Murphy T."/>
            <person name="Xia J."/>
            <person name="Caragea D."/>
            <person name="Park Y."/>
            <person name="Beeman R.W."/>
            <person name="Lorenzen M.D."/>
            <person name="Butcher S."/>
            <person name="Manak J.R."/>
            <person name="Brown S.J."/>
        </authorList>
    </citation>
    <scope>GENOME REANNOTATION</scope>
    <source>
        <strain evidence="5 6">Georgia GA2</strain>
    </source>
</reference>
<dbReference type="KEGG" id="tca:103312371"/>
<dbReference type="PANTHER" id="PTHR46380:SF2">
    <property type="entry name" value="CYCLIN-D-BINDING MYB-LIKE TRANSCRIPTION FACTOR 1"/>
    <property type="match status" value="1"/>
</dbReference>
<evidence type="ECO:0000256" key="1">
    <source>
        <dbReference type="ARBA" id="ARBA00004123"/>
    </source>
</evidence>
<dbReference type="InParanoid" id="D6WHR0"/>
<dbReference type="InterPro" id="IPR051651">
    <property type="entry name" value="DMTF1_DNA-bind_reg"/>
</dbReference>
<proteinExistence type="predicted"/>
<dbReference type="GO" id="GO:0000981">
    <property type="term" value="F:DNA-binding transcription factor activity, RNA polymerase II-specific"/>
    <property type="evidence" value="ECO:0000318"/>
    <property type="project" value="GO_Central"/>
</dbReference>
<feature type="compositionally biased region" description="Basic and acidic residues" evidence="4">
    <location>
        <begin position="501"/>
        <end position="513"/>
    </location>
</feature>
<feature type="region of interest" description="Disordered" evidence="4">
    <location>
        <begin position="311"/>
        <end position="567"/>
    </location>
</feature>
<reference evidence="5 6" key="1">
    <citation type="journal article" date="2008" name="Nature">
        <title>The genome of the model beetle and pest Tribolium castaneum.</title>
        <authorList>
            <consortium name="Tribolium Genome Sequencing Consortium"/>
            <person name="Richards S."/>
            <person name="Gibbs R.A."/>
            <person name="Weinstock G.M."/>
            <person name="Brown S.J."/>
            <person name="Denell R."/>
            <person name="Beeman R.W."/>
            <person name="Gibbs R."/>
            <person name="Beeman R.W."/>
            <person name="Brown S.J."/>
            <person name="Bucher G."/>
            <person name="Friedrich M."/>
            <person name="Grimmelikhuijzen C.J."/>
            <person name="Klingler M."/>
            <person name="Lorenzen M."/>
            <person name="Richards S."/>
            <person name="Roth S."/>
            <person name="Schroder R."/>
            <person name="Tautz D."/>
            <person name="Zdobnov E.M."/>
            <person name="Muzny D."/>
            <person name="Gibbs R.A."/>
            <person name="Weinstock G.M."/>
            <person name="Attaway T."/>
            <person name="Bell S."/>
            <person name="Buhay C.J."/>
            <person name="Chandrabose M.N."/>
            <person name="Chavez D."/>
            <person name="Clerk-Blankenburg K.P."/>
            <person name="Cree A."/>
            <person name="Dao M."/>
            <person name="Davis C."/>
            <person name="Chacko J."/>
            <person name="Dinh H."/>
            <person name="Dugan-Rocha S."/>
            <person name="Fowler G."/>
            <person name="Garner T.T."/>
            <person name="Garnes J."/>
            <person name="Gnirke A."/>
            <person name="Hawes A."/>
            <person name="Hernandez J."/>
            <person name="Hines S."/>
            <person name="Holder M."/>
            <person name="Hume J."/>
            <person name="Jhangiani S.N."/>
            <person name="Joshi V."/>
            <person name="Khan Z.M."/>
            <person name="Jackson L."/>
            <person name="Kovar C."/>
            <person name="Kowis A."/>
            <person name="Lee S."/>
            <person name="Lewis L.R."/>
            <person name="Margolis J."/>
            <person name="Morgan M."/>
            <person name="Nazareth L.V."/>
            <person name="Nguyen N."/>
            <person name="Okwuonu G."/>
            <person name="Parker D."/>
            <person name="Richards S."/>
            <person name="Ruiz S.J."/>
            <person name="Santibanez J."/>
            <person name="Savard J."/>
            <person name="Scherer S.E."/>
            <person name="Schneider B."/>
            <person name="Sodergren E."/>
            <person name="Tautz D."/>
            <person name="Vattahil S."/>
            <person name="Villasana D."/>
            <person name="White C.S."/>
            <person name="Wright R."/>
            <person name="Park Y."/>
            <person name="Beeman R.W."/>
            <person name="Lord J."/>
            <person name="Oppert B."/>
            <person name="Lorenzen M."/>
            <person name="Brown S."/>
            <person name="Wang L."/>
            <person name="Savard J."/>
            <person name="Tautz D."/>
            <person name="Richards S."/>
            <person name="Weinstock G."/>
            <person name="Gibbs R.A."/>
            <person name="Liu Y."/>
            <person name="Worley K."/>
            <person name="Weinstock G."/>
            <person name="Elsik C.G."/>
            <person name="Reese J.T."/>
            <person name="Elhaik E."/>
            <person name="Landan G."/>
            <person name="Graur D."/>
            <person name="Arensburger P."/>
            <person name="Atkinson P."/>
            <person name="Beeman R.W."/>
            <person name="Beidler J."/>
            <person name="Brown S.J."/>
            <person name="Demuth J.P."/>
            <person name="Drury D.W."/>
            <person name="Du Y.Z."/>
            <person name="Fujiwara H."/>
            <person name="Lorenzen M."/>
            <person name="Maselli V."/>
            <person name="Osanai M."/>
            <person name="Park Y."/>
            <person name="Robertson H.M."/>
            <person name="Tu Z."/>
            <person name="Wang J.J."/>
            <person name="Wang S."/>
            <person name="Richards S."/>
            <person name="Song H."/>
            <person name="Zhang L."/>
            <person name="Sodergren E."/>
            <person name="Werner D."/>
            <person name="Stanke M."/>
            <person name="Morgenstern B."/>
            <person name="Solovyev V."/>
            <person name="Kosarev P."/>
            <person name="Brown G."/>
            <person name="Chen H.C."/>
            <person name="Ermolaeva O."/>
            <person name="Hlavina W."/>
            <person name="Kapustin Y."/>
            <person name="Kiryutin B."/>
            <person name="Kitts P."/>
            <person name="Maglott D."/>
            <person name="Pruitt K."/>
            <person name="Sapojnikov V."/>
            <person name="Souvorov A."/>
            <person name="Mackey A.J."/>
            <person name="Waterhouse R.M."/>
            <person name="Wyder S."/>
            <person name="Zdobnov E.M."/>
            <person name="Zdobnov E.M."/>
            <person name="Wyder S."/>
            <person name="Kriventseva E.V."/>
            <person name="Kadowaki T."/>
            <person name="Bork P."/>
            <person name="Aranda M."/>
            <person name="Bao R."/>
            <person name="Beermann A."/>
            <person name="Berns N."/>
            <person name="Bolognesi R."/>
            <person name="Bonneton F."/>
            <person name="Bopp D."/>
            <person name="Brown S.J."/>
            <person name="Bucher G."/>
            <person name="Butts T."/>
            <person name="Chaumot A."/>
            <person name="Denell R.E."/>
            <person name="Ferrier D.E."/>
            <person name="Friedrich M."/>
            <person name="Gordon C.M."/>
            <person name="Jindra M."/>
            <person name="Klingler M."/>
            <person name="Lan Q."/>
            <person name="Lattorff H.M."/>
            <person name="Laudet V."/>
            <person name="von Levetsow C."/>
            <person name="Liu Z."/>
            <person name="Lutz R."/>
            <person name="Lynch J.A."/>
            <person name="da Fonseca R.N."/>
            <person name="Posnien N."/>
            <person name="Reuter R."/>
            <person name="Roth S."/>
            <person name="Savard J."/>
            <person name="Schinko J.B."/>
            <person name="Schmitt C."/>
            <person name="Schoppmeier M."/>
            <person name="Schroder R."/>
            <person name="Shippy T.D."/>
            <person name="Simonnet F."/>
            <person name="Marques-Souza H."/>
            <person name="Tautz D."/>
            <person name="Tomoyasu Y."/>
            <person name="Trauner J."/>
            <person name="Van der Zee M."/>
            <person name="Vervoort M."/>
            <person name="Wittkopp N."/>
            <person name="Wimmer E.A."/>
            <person name="Yang X."/>
            <person name="Jones A.K."/>
            <person name="Sattelle D.B."/>
            <person name="Ebert P.R."/>
            <person name="Nelson D."/>
            <person name="Scott J.G."/>
            <person name="Beeman R.W."/>
            <person name="Muthukrishnan S."/>
            <person name="Kramer K.J."/>
            <person name="Arakane Y."/>
            <person name="Beeman R.W."/>
            <person name="Zhu Q."/>
            <person name="Hogenkamp D."/>
            <person name="Dixit R."/>
            <person name="Oppert B."/>
            <person name="Jiang H."/>
            <person name="Zou Z."/>
            <person name="Marshall J."/>
            <person name="Elpidina E."/>
            <person name="Vinokurov K."/>
            <person name="Oppert C."/>
            <person name="Zou Z."/>
            <person name="Evans J."/>
            <person name="Lu Z."/>
            <person name="Zhao P."/>
            <person name="Sumathipala N."/>
            <person name="Altincicek B."/>
            <person name="Vilcinskas A."/>
            <person name="Williams M."/>
            <person name="Hultmark D."/>
            <person name="Hetru C."/>
            <person name="Jiang H."/>
            <person name="Grimmelikhuijzen C.J."/>
            <person name="Hauser F."/>
            <person name="Cazzamali G."/>
            <person name="Williamson M."/>
            <person name="Park Y."/>
            <person name="Li B."/>
            <person name="Tanaka Y."/>
            <person name="Predel R."/>
            <person name="Neupert S."/>
            <person name="Schachtner J."/>
            <person name="Verleyen P."/>
            <person name="Raible F."/>
            <person name="Bork P."/>
            <person name="Friedrich M."/>
            <person name="Walden K.K."/>
            <person name="Robertson H.M."/>
            <person name="Angeli S."/>
            <person name="Foret S."/>
            <person name="Bucher G."/>
            <person name="Schuetz S."/>
            <person name="Maleszka R."/>
            <person name="Wimmer E.A."/>
            <person name="Beeman R.W."/>
            <person name="Lorenzen M."/>
            <person name="Tomoyasu Y."/>
            <person name="Miller S.C."/>
            <person name="Grossmann D."/>
            <person name="Bucher G."/>
        </authorList>
    </citation>
    <scope>NUCLEOTIDE SEQUENCE [LARGE SCALE GENOMIC DNA]</scope>
    <source>
        <strain evidence="5 6">Georgia GA2</strain>
    </source>
</reference>
<dbReference type="GO" id="GO:0005634">
    <property type="term" value="C:nucleus"/>
    <property type="evidence" value="ECO:0000318"/>
    <property type="project" value="GO_Central"/>
</dbReference>
<comment type="subcellular location">
    <subcellularLocation>
        <location evidence="1">Nucleus</location>
    </subcellularLocation>
</comment>
<dbReference type="PANTHER" id="PTHR46380">
    <property type="entry name" value="CYCLIN-D-BINDING MYB-LIKE TRANSCRIPTION FACTOR 1"/>
    <property type="match status" value="1"/>
</dbReference>
<feature type="compositionally biased region" description="Polar residues" evidence="4">
    <location>
        <begin position="231"/>
        <end position="243"/>
    </location>
</feature>
<protein>
    <recommendedName>
        <fullName evidence="7">Myb-like domain-containing protein</fullName>
    </recommendedName>
</protein>
<feature type="region of interest" description="Disordered" evidence="4">
    <location>
        <begin position="593"/>
        <end position="647"/>
    </location>
</feature>
<keyword evidence="2" id="KW-0238">DNA-binding</keyword>
<feature type="compositionally biased region" description="Basic and acidic residues" evidence="4">
    <location>
        <begin position="332"/>
        <end position="341"/>
    </location>
</feature>
<feature type="region of interest" description="Disordered" evidence="4">
    <location>
        <begin position="1"/>
        <end position="34"/>
    </location>
</feature>
<keyword evidence="6" id="KW-1185">Reference proteome</keyword>
<dbReference type="eggNOG" id="ENOG502S9PH">
    <property type="taxonomic scope" value="Eukaryota"/>
</dbReference>
<evidence type="ECO:0000256" key="4">
    <source>
        <dbReference type="SAM" id="MobiDB-lite"/>
    </source>
</evidence>
<feature type="compositionally biased region" description="Basic and acidic residues" evidence="4">
    <location>
        <begin position="386"/>
        <end position="396"/>
    </location>
</feature>
<dbReference type="Proteomes" id="UP000007266">
    <property type="component" value="Linkage group 3"/>
</dbReference>
<evidence type="ECO:0000313" key="5">
    <source>
        <dbReference type="EMBL" id="EFA00678.2"/>
    </source>
</evidence>
<dbReference type="OMA" id="MSFRSDT"/>
<dbReference type="EMBL" id="KQ971321">
    <property type="protein sequence ID" value="EFA00678.2"/>
    <property type="molecule type" value="Genomic_DNA"/>
</dbReference>
<dbReference type="GO" id="GO:0006357">
    <property type="term" value="P:regulation of transcription by RNA polymerase II"/>
    <property type="evidence" value="ECO:0000318"/>
    <property type="project" value="GO_Central"/>
</dbReference>
<sequence length="1033" mass="121715">MAYNFNKSAKSLKREHDSEAFSSPEKKLKLTRSESPPIFPVEVKEEILSSGEKMKKKWELNFEPVVTVSHKKSKKKNHASDGNISDTHVRSLFQELPFQEVENHSSDDLTKTGKKRKKKEHNTFEEKYLSDEPFKVKKKREKLLEVSEQHTKKHKKKKEAHGEEMEEEFPTDRMNKESFTDSDIKSYGKESKKKKKQKRNHNDIGISSDYSINEDNANEVEQAKPKKHTKQNNLNNESGSKEQNIWKKPANGITETRTDVRSLFEELPFQEAKKIEIKKMKHNTEEKHFADDETFKVKKNNENLLVVEERKKKHKKKKEVYGEEAEDMENFPTEKIKREFFTDSDSTSYGKEPRKKKKEKTNRDDSESDRLLVEEEHKKKHKKKKEVYGEETEKFATKKMKGTFTDSDSTSYGKEPKKKKKDKWNRDDSEMSTDYSINDENLNETEIFTTEPTKHKKHKKKNHSIDENASKETEVQKKKKHKHKYQELPIQTLSRSFQNNSKDDDKNSRKESENLQTIPETSALPKEVENCQKSPKRHKHSELEVSNSGDENSKTKKKPQVLAENMKTENLSIDDLLLHHSVDIKSMDMEYETPEIQHESRKFEESDQINTSVARRSENPQESLENVKNESSDSALDVSEGPENDKCKHKKKFNTDVSEEKFNTRELCLQKNESVDIDFNDILEDEKNLLTAEERKRLTDLSVLLPWPVHPLHMVETRIAGRPSKDQWNIIYARSFKLKQGIYSKSEDDIIRRNWENFCKLHDMPLDPKYFLRLATPEKEILIPVKERIRFVQFLAHGLPNRLLCSVYKRFQRLFFPKEIITGRFDPREDKVILDYLKTCKSETPFSDLAKILNRDRLAIEKRSRKLKYINEGITEVKWTADKIAEFMQHFVDVTKVDSVDELEDRHITVEEWKEMSARMNLPSIKLRPAWFVRIYPRIFIHRSVKMNVVKILLIDVLIEKGKTDWRDVNWEEIAEEFDGFNGQALNKIMKELVRNYVPLSQRSDLGECLKCLEKEKTRIRGLKMRKIDIIDG</sequence>
<organism evidence="5 6">
    <name type="scientific">Tribolium castaneum</name>
    <name type="common">Red flour beetle</name>
    <dbReference type="NCBI Taxonomy" id="7070"/>
    <lineage>
        <taxon>Eukaryota</taxon>
        <taxon>Metazoa</taxon>
        <taxon>Ecdysozoa</taxon>
        <taxon>Arthropoda</taxon>
        <taxon>Hexapoda</taxon>
        <taxon>Insecta</taxon>
        <taxon>Pterygota</taxon>
        <taxon>Neoptera</taxon>
        <taxon>Endopterygota</taxon>
        <taxon>Coleoptera</taxon>
        <taxon>Polyphaga</taxon>
        <taxon>Cucujiformia</taxon>
        <taxon>Tenebrionidae</taxon>
        <taxon>Tenebrionidae incertae sedis</taxon>
        <taxon>Tribolium</taxon>
    </lineage>
</organism>
<dbReference type="HOGENOM" id="CLU_302922_0_0_1"/>
<feature type="compositionally biased region" description="Basic and acidic residues" evidence="4">
    <location>
        <begin position="170"/>
        <end position="190"/>
    </location>
</feature>
<dbReference type="AlphaFoldDB" id="D6WHR0"/>
<feature type="region of interest" description="Disordered" evidence="4">
    <location>
        <begin position="67"/>
        <end position="257"/>
    </location>
</feature>
<feature type="compositionally biased region" description="Basic and acidic residues" evidence="4">
    <location>
        <begin position="12"/>
        <end position="32"/>
    </location>
</feature>
<dbReference type="STRING" id="7070.D6WHR0"/>
<name>D6WHR0_TRICA</name>
<evidence type="ECO:0000313" key="6">
    <source>
        <dbReference type="Proteomes" id="UP000007266"/>
    </source>
</evidence>
<keyword evidence="3" id="KW-0539">Nucleus</keyword>
<evidence type="ECO:0000256" key="2">
    <source>
        <dbReference type="ARBA" id="ARBA00023125"/>
    </source>
</evidence>
<feature type="compositionally biased region" description="Polar residues" evidence="4">
    <location>
        <begin position="432"/>
        <end position="451"/>
    </location>
</feature>
<feature type="compositionally biased region" description="Basic and acidic residues" evidence="4">
    <location>
        <begin position="101"/>
        <end position="111"/>
    </location>
</feature>
<feature type="compositionally biased region" description="Basic and acidic residues" evidence="4">
    <location>
        <begin position="595"/>
        <end position="605"/>
    </location>
</feature>
<evidence type="ECO:0000256" key="3">
    <source>
        <dbReference type="ARBA" id="ARBA00023242"/>
    </source>
</evidence>
<feature type="compositionally biased region" description="Basic and acidic residues" evidence="4">
    <location>
        <begin position="361"/>
        <end position="377"/>
    </location>
</feature>
<dbReference type="OrthoDB" id="5812619at2759"/>
<feature type="compositionally biased region" description="Basic and acidic residues" evidence="4">
    <location>
        <begin position="615"/>
        <end position="631"/>
    </location>
</feature>
<gene>
    <name evidence="5" type="primary">AUGUSTUS-3.0.2_03555</name>
    <name evidence="5" type="ORF">TcasGA2_TC003555</name>
</gene>
<evidence type="ECO:0008006" key="7">
    <source>
        <dbReference type="Google" id="ProtNLM"/>
    </source>
</evidence>
<feature type="compositionally biased region" description="Basic and acidic residues" evidence="4">
    <location>
        <begin position="463"/>
        <end position="476"/>
    </location>
</feature>